<evidence type="ECO:0000313" key="2">
    <source>
        <dbReference type="Proteomes" id="UP000036890"/>
    </source>
</evidence>
<dbReference type="EMBL" id="AJLO02000041">
    <property type="protein sequence ID" value="KOE97595.1"/>
    <property type="molecule type" value="Genomic_DNA"/>
</dbReference>
<organism evidence="1 2">
    <name type="scientific">Stenotrophomonas geniculata N1</name>
    <dbReference type="NCBI Taxonomy" id="1167641"/>
    <lineage>
        <taxon>Bacteria</taxon>
        <taxon>Pseudomonadati</taxon>
        <taxon>Pseudomonadota</taxon>
        <taxon>Gammaproteobacteria</taxon>
        <taxon>Lysobacterales</taxon>
        <taxon>Lysobacteraceae</taxon>
        <taxon>Stenotrophomonas</taxon>
    </lineage>
</organism>
<dbReference type="Proteomes" id="UP000036890">
    <property type="component" value="Unassembled WGS sequence"/>
</dbReference>
<dbReference type="AlphaFoldDB" id="A0A0L8A5L7"/>
<proteinExistence type="predicted"/>
<sequence>MSSSLSPAAVKGITAVMLRANAGQRVYLGGLDITEMAASFLRRHVEEVGLDVADKAFRRHGLTLVTTENNR</sequence>
<gene>
    <name evidence="1" type="ORF">W7K_19125</name>
</gene>
<evidence type="ECO:0000313" key="1">
    <source>
        <dbReference type="EMBL" id="KOE97595.1"/>
    </source>
</evidence>
<name>A0A0L8A5L7_9GAMM</name>
<protein>
    <submittedName>
        <fullName evidence="1">Uncharacterized protein</fullName>
    </submittedName>
</protein>
<comment type="caution">
    <text evidence="1">The sequence shown here is derived from an EMBL/GenBank/DDBJ whole genome shotgun (WGS) entry which is preliminary data.</text>
</comment>
<reference evidence="1 2" key="1">
    <citation type="journal article" date="2012" name="J. Bacteriol.">
        <title>Genome sequence of a novel nicotine-degrading strain, Pseudomonas geniculata N1.</title>
        <authorList>
            <person name="Tang H."/>
            <person name="Yu H."/>
            <person name="Tai C."/>
            <person name="Huang K."/>
            <person name="Liu Y."/>
            <person name="Wang L."/>
            <person name="Yao Y."/>
            <person name="Wu G."/>
            <person name="Xu P."/>
        </authorList>
    </citation>
    <scope>NUCLEOTIDE SEQUENCE [LARGE SCALE GENOMIC DNA]</scope>
    <source>
        <strain evidence="1 2">N1</strain>
    </source>
</reference>
<accession>A0A0L8A5L7</accession>